<dbReference type="PANTHER" id="PTHR30097:SF4">
    <property type="entry name" value="SLR6042 PROTEIN"/>
    <property type="match status" value="1"/>
</dbReference>
<sequence>MAKNMLCVLLLSMVISCGDHKADTTAVNKDTTSAMDTLHETTGNDIVKLSDEQMQAINLQLGRIEQKELTATIKANGTLRVPNEHRGKATPLFSGVIKTLHIQLGSQVSKGQLIATVSNPEFIEMQEEYIALGGKITLAEQELNRQQALHEGQAGILKNLQQAKANLSALQTRKSALGQQLIMMGINPASLKNGNMRSTLTLTSPVTGTVSQVYAEIGSYVNPNSPVAEIVNNHALHLDLQVFEKDLPLIKIGQIIHFTLTNNPSEEYDAEVYSVGAAFEKDSKTIPVHCRVNSDKSAMIDQMNITGIVSLNKTATPAVPKDAIIHEGGKDYVFVVLDNTGNPAAGRSFKKTQVFTGVSQMGYTAVNFIGPIDKKASIVTNGTYFLNAKLTNVEED</sequence>
<proteinExistence type="inferred from homology"/>
<feature type="domain" description="CzcB-like barrel-sandwich hybrid" evidence="4">
    <location>
        <begin position="91"/>
        <end position="230"/>
    </location>
</feature>
<evidence type="ECO:0000313" key="5">
    <source>
        <dbReference type="EMBL" id="SEA63523.1"/>
    </source>
</evidence>
<feature type="signal peptide" evidence="3">
    <location>
        <begin position="1"/>
        <end position="21"/>
    </location>
</feature>
<dbReference type="NCBIfam" id="TIGR01730">
    <property type="entry name" value="RND_mfp"/>
    <property type="match status" value="1"/>
</dbReference>
<dbReference type="PROSITE" id="PS51257">
    <property type="entry name" value="PROKAR_LIPOPROTEIN"/>
    <property type="match status" value="1"/>
</dbReference>
<gene>
    <name evidence="5" type="ORF">SAMN05192529_13611</name>
</gene>
<dbReference type="Proteomes" id="UP000199041">
    <property type="component" value="Unassembled WGS sequence"/>
</dbReference>
<name>A0A1H4CSV4_9BACT</name>
<accession>A0A1H4CSV4</accession>
<protein>
    <submittedName>
        <fullName evidence="5">RND family efflux transporter, MFP subunit</fullName>
    </submittedName>
</protein>
<dbReference type="SUPFAM" id="SSF111369">
    <property type="entry name" value="HlyD-like secretion proteins"/>
    <property type="match status" value="1"/>
</dbReference>
<dbReference type="GO" id="GO:0015679">
    <property type="term" value="P:plasma membrane copper ion transport"/>
    <property type="evidence" value="ECO:0007669"/>
    <property type="project" value="TreeGrafter"/>
</dbReference>
<dbReference type="Gene3D" id="2.40.30.170">
    <property type="match status" value="1"/>
</dbReference>
<dbReference type="STRING" id="551991.SAMN05192529_13611"/>
<evidence type="ECO:0000256" key="1">
    <source>
        <dbReference type="ARBA" id="ARBA00009477"/>
    </source>
</evidence>
<dbReference type="InterPro" id="IPR051909">
    <property type="entry name" value="MFP_Cation_Efflux"/>
</dbReference>
<comment type="similarity">
    <text evidence="1">Belongs to the membrane fusion protein (MFP) (TC 8.A.1) family.</text>
</comment>
<evidence type="ECO:0000256" key="2">
    <source>
        <dbReference type="ARBA" id="ARBA00022448"/>
    </source>
</evidence>
<dbReference type="InterPro" id="IPR006143">
    <property type="entry name" value="RND_pump_MFP"/>
</dbReference>
<dbReference type="InterPro" id="IPR058647">
    <property type="entry name" value="BSH_CzcB-like"/>
</dbReference>
<dbReference type="Gene3D" id="2.40.420.20">
    <property type="match status" value="1"/>
</dbReference>
<evidence type="ECO:0000313" key="6">
    <source>
        <dbReference type="Proteomes" id="UP000199041"/>
    </source>
</evidence>
<dbReference type="GO" id="GO:0022857">
    <property type="term" value="F:transmembrane transporter activity"/>
    <property type="evidence" value="ECO:0007669"/>
    <property type="project" value="InterPro"/>
</dbReference>
<keyword evidence="3" id="KW-0732">Signal</keyword>
<dbReference type="Gene3D" id="2.40.50.100">
    <property type="match status" value="1"/>
</dbReference>
<dbReference type="PANTHER" id="PTHR30097">
    <property type="entry name" value="CATION EFFLUX SYSTEM PROTEIN CUSB"/>
    <property type="match status" value="1"/>
</dbReference>
<keyword evidence="2" id="KW-0813">Transport</keyword>
<dbReference type="GO" id="GO:0060003">
    <property type="term" value="P:copper ion export"/>
    <property type="evidence" value="ECO:0007669"/>
    <property type="project" value="TreeGrafter"/>
</dbReference>
<reference evidence="5 6" key="1">
    <citation type="submission" date="2016-10" db="EMBL/GenBank/DDBJ databases">
        <authorList>
            <person name="de Groot N.N."/>
        </authorList>
    </citation>
    <scope>NUCLEOTIDE SEQUENCE [LARGE SCALE GENOMIC DNA]</scope>
    <source>
        <strain evidence="5 6">Vu-144</strain>
    </source>
</reference>
<dbReference type="AlphaFoldDB" id="A0A1H4CSV4"/>
<evidence type="ECO:0000259" key="4">
    <source>
        <dbReference type="Pfam" id="PF25973"/>
    </source>
</evidence>
<dbReference type="OrthoDB" id="9814657at2"/>
<evidence type="ECO:0000256" key="3">
    <source>
        <dbReference type="SAM" id="SignalP"/>
    </source>
</evidence>
<feature type="chain" id="PRO_5011685090" evidence="3">
    <location>
        <begin position="22"/>
        <end position="396"/>
    </location>
</feature>
<dbReference type="GO" id="GO:0016020">
    <property type="term" value="C:membrane"/>
    <property type="evidence" value="ECO:0007669"/>
    <property type="project" value="InterPro"/>
</dbReference>
<dbReference type="Pfam" id="PF25973">
    <property type="entry name" value="BSH_CzcB"/>
    <property type="match status" value="1"/>
</dbReference>
<keyword evidence="6" id="KW-1185">Reference proteome</keyword>
<dbReference type="EMBL" id="FNQY01000036">
    <property type="protein sequence ID" value="SEA63523.1"/>
    <property type="molecule type" value="Genomic_DNA"/>
</dbReference>
<dbReference type="GO" id="GO:0030313">
    <property type="term" value="C:cell envelope"/>
    <property type="evidence" value="ECO:0007669"/>
    <property type="project" value="TreeGrafter"/>
</dbReference>
<dbReference type="RefSeq" id="WP_091401316.1">
    <property type="nucleotide sequence ID" value="NZ_FNQY01000036.1"/>
</dbReference>
<organism evidence="5 6">
    <name type="scientific">Arachidicoccus rhizosphaerae</name>
    <dbReference type="NCBI Taxonomy" id="551991"/>
    <lineage>
        <taxon>Bacteria</taxon>
        <taxon>Pseudomonadati</taxon>
        <taxon>Bacteroidota</taxon>
        <taxon>Chitinophagia</taxon>
        <taxon>Chitinophagales</taxon>
        <taxon>Chitinophagaceae</taxon>
        <taxon>Arachidicoccus</taxon>
    </lineage>
</organism>